<evidence type="ECO:0000256" key="1">
    <source>
        <dbReference type="SAM" id="Phobius"/>
    </source>
</evidence>
<keyword evidence="3" id="KW-0034">Amyloid</keyword>
<protein>
    <submittedName>
        <fullName evidence="3">Prion-like-(Q/N-rich) domain-bearing protein 25</fullName>
    </submittedName>
</protein>
<keyword evidence="1" id="KW-0812">Transmembrane</keyword>
<evidence type="ECO:0000313" key="2">
    <source>
        <dbReference type="Proteomes" id="UP000515204"/>
    </source>
</evidence>
<evidence type="ECO:0000313" key="3">
    <source>
        <dbReference type="RefSeq" id="XP_014485702.1"/>
    </source>
</evidence>
<dbReference type="RefSeq" id="XP_014485702.1">
    <property type="nucleotide sequence ID" value="XM_014630216.1"/>
</dbReference>
<keyword evidence="2" id="KW-1185">Reference proteome</keyword>
<reference evidence="3" key="1">
    <citation type="submission" date="2025-08" db="UniProtKB">
        <authorList>
            <consortium name="RefSeq"/>
        </authorList>
    </citation>
    <scope>IDENTIFICATION</scope>
</reference>
<dbReference type="AlphaFoldDB" id="A0A6P3Y6N1"/>
<dbReference type="Proteomes" id="UP000515204">
    <property type="component" value="Unplaced"/>
</dbReference>
<dbReference type="PANTHER" id="PTHR39069">
    <property type="entry name" value="ECDYSONE-INDUCIBLE GENE E1, ISOFORM A"/>
    <property type="match status" value="1"/>
</dbReference>
<dbReference type="PANTHER" id="PTHR39069:SF8">
    <property type="entry name" value="FI17111P1"/>
    <property type="match status" value="1"/>
</dbReference>
<keyword evidence="3" id="KW-0640">Prion</keyword>
<feature type="transmembrane region" description="Helical" evidence="1">
    <location>
        <begin position="7"/>
        <end position="29"/>
    </location>
</feature>
<dbReference type="GeneID" id="106750115"/>
<keyword evidence="1" id="KW-1133">Transmembrane helix</keyword>
<name>A0A6P3Y6N1_DINQU</name>
<sequence length="623" mass="69070">MQQTRQVVYVLLYLQFFVCNVFTLDIGILSEEHTSGTNDIAWISSKWTCKSDNECTATGSTCNNHECQCAPGYIYNSDMTSCVKVATGLHDKCVDTVQCSAYLLSGAMCVDNVCVCGPGSYYLHGRCNRYVGLAEKCEQIIDCYVNADFEASTCNMTEKICECSPGYYQREYRTCRRERKTVGEECMIDFDCTFENATCKDFVCVKKSESKKTIQLSIDTDVVLTVAANEDTEIRVGSDCTGKEDICDKLGNAICDLTGKCRCNRGHFAPHEDAKCIPELGEPCSPDDVGSIKNSTCQAGIWICKYGTVASRDNRECRNVTMKHGGKCFQDEECYIFGPDAECKGNKCVCNANSHYVKSELFCWINKKVGETCKQKRDCYIKGFKSEILCKNGVCSCPDGTRINNNETACIRTAAGLGEACEVTEDCKLKNTTCNKVCECKENHYFSQDEGQCIPGINATCEKNEHCRPENSECNWQVCVCKSNYVAAAVNSCVPILSYGEFCSQDVQCSATVPGAICFEQDENKICACAKEDHYRFGRCFKKKLLSDTCANIGECYLNHDVRTVMCMNGECRCNWGYKKLNNSACVKDTQAVYLPNGSGSIIDMMSTGLPLVVLLLASCDIF</sequence>
<proteinExistence type="predicted"/>
<keyword evidence="1" id="KW-0472">Membrane</keyword>
<dbReference type="KEGG" id="dqu:106750115"/>
<organism evidence="2 3">
    <name type="scientific">Dinoponera quadriceps</name>
    <name type="common">South American ant</name>
    <dbReference type="NCBI Taxonomy" id="609295"/>
    <lineage>
        <taxon>Eukaryota</taxon>
        <taxon>Metazoa</taxon>
        <taxon>Ecdysozoa</taxon>
        <taxon>Arthropoda</taxon>
        <taxon>Hexapoda</taxon>
        <taxon>Insecta</taxon>
        <taxon>Pterygota</taxon>
        <taxon>Neoptera</taxon>
        <taxon>Endopterygota</taxon>
        <taxon>Hymenoptera</taxon>
        <taxon>Apocrita</taxon>
        <taxon>Aculeata</taxon>
        <taxon>Formicoidea</taxon>
        <taxon>Formicidae</taxon>
        <taxon>Ponerinae</taxon>
        <taxon>Ponerini</taxon>
        <taxon>Dinoponera</taxon>
    </lineage>
</organism>
<gene>
    <name evidence="3" type="primary">LOC106750115</name>
</gene>
<accession>A0A6P3Y6N1</accession>
<dbReference type="OrthoDB" id="504708at2759"/>